<reference evidence="5" key="1">
    <citation type="journal article" date="2015" name="Int. J. Syst. Evol. Microbiol.">
        <title>Rhizobium alvei sp. nov., isolated from a freshwater river.</title>
        <authorList>
            <person name="Sheu S.Y."/>
            <person name="Huang H.W."/>
            <person name="Young C.C."/>
            <person name="Chen W.M."/>
        </authorList>
    </citation>
    <scope>NUCLEOTIDE SEQUENCE</scope>
    <source>
        <strain evidence="5">TNR-22</strain>
    </source>
</reference>
<evidence type="ECO:0000256" key="1">
    <source>
        <dbReference type="ARBA" id="ARBA00010688"/>
    </source>
</evidence>
<protein>
    <submittedName>
        <fullName evidence="5">Sugar kinase</fullName>
    </submittedName>
</protein>
<dbReference type="Proteomes" id="UP001174932">
    <property type="component" value="Unassembled WGS sequence"/>
</dbReference>
<dbReference type="GO" id="GO:0016301">
    <property type="term" value="F:kinase activity"/>
    <property type="evidence" value="ECO:0007669"/>
    <property type="project" value="UniProtKB-KW"/>
</dbReference>
<evidence type="ECO:0000256" key="3">
    <source>
        <dbReference type="ARBA" id="ARBA00022777"/>
    </source>
</evidence>
<dbReference type="EMBL" id="JAUOZU010000003">
    <property type="protein sequence ID" value="MDO6963115.1"/>
    <property type="molecule type" value="Genomic_DNA"/>
</dbReference>
<dbReference type="SUPFAM" id="SSF53613">
    <property type="entry name" value="Ribokinase-like"/>
    <property type="match status" value="1"/>
</dbReference>
<dbReference type="InterPro" id="IPR002173">
    <property type="entry name" value="Carboh/pur_kinase_PfkB_CS"/>
</dbReference>
<evidence type="ECO:0000313" key="6">
    <source>
        <dbReference type="Proteomes" id="UP001174932"/>
    </source>
</evidence>
<gene>
    <name evidence="5" type="ORF">Q4481_04045</name>
</gene>
<dbReference type="PANTHER" id="PTHR43085">
    <property type="entry name" value="HEXOKINASE FAMILY MEMBER"/>
    <property type="match status" value="1"/>
</dbReference>
<evidence type="ECO:0000259" key="4">
    <source>
        <dbReference type="Pfam" id="PF00294"/>
    </source>
</evidence>
<organism evidence="5 6">
    <name type="scientific">Rhizobium alvei</name>
    <dbReference type="NCBI Taxonomy" id="1132659"/>
    <lineage>
        <taxon>Bacteria</taxon>
        <taxon>Pseudomonadati</taxon>
        <taxon>Pseudomonadota</taxon>
        <taxon>Alphaproteobacteria</taxon>
        <taxon>Hyphomicrobiales</taxon>
        <taxon>Rhizobiaceae</taxon>
        <taxon>Rhizobium/Agrobacterium group</taxon>
        <taxon>Rhizobium</taxon>
    </lineage>
</organism>
<proteinExistence type="inferred from homology"/>
<comment type="similarity">
    <text evidence="1">Belongs to the carbohydrate kinase PfkB family.</text>
</comment>
<keyword evidence="6" id="KW-1185">Reference proteome</keyword>
<dbReference type="PROSITE" id="PS00584">
    <property type="entry name" value="PFKB_KINASES_2"/>
    <property type="match status" value="1"/>
</dbReference>
<keyword evidence="3 5" id="KW-0418">Kinase</keyword>
<evidence type="ECO:0000313" key="5">
    <source>
        <dbReference type="EMBL" id="MDO6963115.1"/>
    </source>
</evidence>
<feature type="domain" description="Carbohydrate kinase PfkB" evidence="4">
    <location>
        <begin position="3"/>
        <end position="296"/>
    </location>
</feature>
<dbReference type="RefSeq" id="WP_304375006.1">
    <property type="nucleotide sequence ID" value="NZ_JAUOZU010000003.1"/>
</dbReference>
<accession>A0ABT8YIP6</accession>
<reference evidence="5" key="2">
    <citation type="submission" date="2023-07" db="EMBL/GenBank/DDBJ databases">
        <authorList>
            <person name="Shen H."/>
        </authorList>
    </citation>
    <scope>NUCLEOTIDE SEQUENCE</scope>
    <source>
        <strain evidence="5">TNR-22</strain>
    </source>
</reference>
<sequence>MKLVCVGEVMGELRSGTTGYAVGFAGDTFNTAVYCRRSLGPEHEVAYVTRLGVDPLSVDCRAFALSEGLDVSFIYSDRVHNIGLYAVKTDERGERSFSYWRSQSAARHLFEDETELTALDGADILYLSAITLAILSSEARQKLLNRIKALRGRGSLFAFDSNYRPALWESRDEARRIVGEAWQLADIGFPSVDDEMALFGDRGEEAVLLRLRGSGCKRGALKRGEEGPRALDPDLGPLPLFPKAERVVDTTAAGDSFNGAYLAAFAMGRDERTCIAEAHDLARHVVTLPGAIVAMPK</sequence>
<dbReference type="Pfam" id="PF00294">
    <property type="entry name" value="PfkB"/>
    <property type="match status" value="1"/>
</dbReference>
<evidence type="ECO:0000256" key="2">
    <source>
        <dbReference type="ARBA" id="ARBA00022679"/>
    </source>
</evidence>
<dbReference type="CDD" id="cd01166">
    <property type="entry name" value="KdgK"/>
    <property type="match status" value="1"/>
</dbReference>
<dbReference type="InterPro" id="IPR011611">
    <property type="entry name" value="PfkB_dom"/>
</dbReference>
<keyword evidence="2" id="KW-0808">Transferase</keyword>
<dbReference type="InterPro" id="IPR050306">
    <property type="entry name" value="PfkB_Carbo_kinase"/>
</dbReference>
<dbReference type="InterPro" id="IPR029056">
    <property type="entry name" value="Ribokinase-like"/>
</dbReference>
<dbReference type="Gene3D" id="3.40.1190.20">
    <property type="match status" value="1"/>
</dbReference>
<name>A0ABT8YIP6_9HYPH</name>
<dbReference type="PANTHER" id="PTHR43085:SF15">
    <property type="entry name" value="2-DEHYDRO-3-DEOXYGLUCONOKINASE"/>
    <property type="match status" value="1"/>
</dbReference>
<comment type="caution">
    <text evidence="5">The sequence shown here is derived from an EMBL/GenBank/DDBJ whole genome shotgun (WGS) entry which is preliminary data.</text>
</comment>